<reference evidence="1 2" key="1">
    <citation type="submission" date="2015-12" db="EMBL/GenBank/DDBJ databases">
        <title>The genome of Folsomia candida.</title>
        <authorList>
            <person name="Faddeeva A."/>
            <person name="Derks M.F."/>
            <person name="Anvar Y."/>
            <person name="Smit S."/>
            <person name="Van Straalen N."/>
            <person name="Roelofs D."/>
        </authorList>
    </citation>
    <scope>NUCLEOTIDE SEQUENCE [LARGE SCALE GENOMIC DNA]</scope>
    <source>
        <strain evidence="1 2">VU population</strain>
        <tissue evidence="1">Whole body</tissue>
    </source>
</reference>
<dbReference type="AlphaFoldDB" id="A0A226CYF9"/>
<dbReference type="Proteomes" id="UP000198287">
    <property type="component" value="Unassembled WGS sequence"/>
</dbReference>
<evidence type="ECO:0000313" key="2">
    <source>
        <dbReference type="Proteomes" id="UP000198287"/>
    </source>
</evidence>
<gene>
    <name evidence="1" type="ORF">Fcan01_27483</name>
</gene>
<name>A0A226CYF9_FOLCA</name>
<accession>A0A226CYF9</accession>
<comment type="caution">
    <text evidence="1">The sequence shown here is derived from an EMBL/GenBank/DDBJ whole genome shotgun (WGS) entry which is preliminary data.</text>
</comment>
<organism evidence="1 2">
    <name type="scientific">Folsomia candida</name>
    <name type="common">Springtail</name>
    <dbReference type="NCBI Taxonomy" id="158441"/>
    <lineage>
        <taxon>Eukaryota</taxon>
        <taxon>Metazoa</taxon>
        <taxon>Ecdysozoa</taxon>
        <taxon>Arthropoda</taxon>
        <taxon>Hexapoda</taxon>
        <taxon>Collembola</taxon>
        <taxon>Entomobryomorpha</taxon>
        <taxon>Isotomoidea</taxon>
        <taxon>Isotomidae</taxon>
        <taxon>Proisotominae</taxon>
        <taxon>Folsomia</taxon>
    </lineage>
</organism>
<evidence type="ECO:0000313" key="1">
    <source>
        <dbReference type="EMBL" id="OXA37830.1"/>
    </source>
</evidence>
<sequence length="374" mass="42778">MESEKYPVIRLIIDPKIEEMLPNNTKTNKGPSPFPQRSFMKNCFICEKSQIENSGQGQELEKERAELLKLLVVNSEMRLMEVHPLTFDAQSDTTCTNCHTAMDAVWQLHKQMEAVIREIDGIVRKVRNTMEQREIVEGDGQIVDVSSSFGYFKKLEVNLVDDLNCETTASADQICTNRDKGVSGKSTNTEKMDEEVDPIPKLARRSVRCENQAPKKPCDEPRQKKSNHKLPIPLPTVVCASKVKRNEHPKKMRRQCAGCNNLFKSPGHLERHIRLRICENKKYRRRERRSKAKKGASEYKIELGLTITLKDYPFKCINSLCGQSFKKNEHLADHLIQCEKRACLGCHVSIPRAEFERHLGSCVKAKLLQTAMEA</sequence>
<dbReference type="Gene3D" id="3.30.160.60">
    <property type="entry name" value="Classic Zinc Finger"/>
    <property type="match status" value="1"/>
</dbReference>
<dbReference type="EMBL" id="LNIX01000052">
    <property type="protein sequence ID" value="OXA37830.1"/>
    <property type="molecule type" value="Genomic_DNA"/>
</dbReference>
<proteinExistence type="predicted"/>
<keyword evidence="2" id="KW-1185">Reference proteome</keyword>
<protein>
    <submittedName>
        <fullName evidence="1">Krueppel-like factor 9</fullName>
    </submittedName>
</protein>